<organism evidence="2 3">
    <name type="scientific">Aplosporella prunicola CBS 121167</name>
    <dbReference type="NCBI Taxonomy" id="1176127"/>
    <lineage>
        <taxon>Eukaryota</taxon>
        <taxon>Fungi</taxon>
        <taxon>Dikarya</taxon>
        <taxon>Ascomycota</taxon>
        <taxon>Pezizomycotina</taxon>
        <taxon>Dothideomycetes</taxon>
        <taxon>Dothideomycetes incertae sedis</taxon>
        <taxon>Botryosphaeriales</taxon>
        <taxon>Aplosporellaceae</taxon>
        <taxon>Aplosporella</taxon>
    </lineage>
</organism>
<feature type="compositionally biased region" description="Polar residues" evidence="1">
    <location>
        <begin position="83"/>
        <end position="102"/>
    </location>
</feature>
<feature type="compositionally biased region" description="Basic and acidic residues" evidence="1">
    <location>
        <begin position="39"/>
        <end position="53"/>
    </location>
</feature>
<accession>A0A6A6BIT0</accession>
<gene>
    <name evidence="2" type="ORF">K452DRAFT_151771</name>
</gene>
<dbReference type="GeneID" id="54293036"/>
<dbReference type="RefSeq" id="XP_033399752.1">
    <property type="nucleotide sequence ID" value="XM_033535542.1"/>
</dbReference>
<feature type="compositionally biased region" description="Polar residues" evidence="1">
    <location>
        <begin position="28"/>
        <end position="38"/>
    </location>
</feature>
<sequence>MSSLCRSTSRIDKQGGGARMPKSMPARLTTTIPVSYSHTQRERERKRERESKSRRQRDRTRRLSLSSPHLTSLLRYATLLLRPQSQTRLSRPQTPQAKTMRNATRAGQARRAPPAVPQALQTPPNQVQSGTDKVGSDKQAPLT</sequence>
<dbReference type="Proteomes" id="UP000799438">
    <property type="component" value="Unassembled WGS sequence"/>
</dbReference>
<dbReference type="AlphaFoldDB" id="A0A6A6BIT0"/>
<keyword evidence="3" id="KW-1185">Reference proteome</keyword>
<reference evidence="2" key="1">
    <citation type="journal article" date="2020" name="Stud. Mycol.">
        <title>101 Dothideomycetes genomes: a test case for predicting lifestyles and emergence of pathogens.</title>
        <authorList>
            <person name="Haridas S."/>
            <person name="Albert R."/>
            <person name="Binder M."/>
            <person name="Bloem J."/>
            <person name="Labutti K."/>
            <person name="Salamov A."/>
            <person name="Andreopoulos B."/>
            <person name="Baker S."/>
            <person name="Barry K."/>
            <person name="Bills G."/>
            <person name="Bluhm B."/>
            <person name="Cannon C."/>
            <person name="Castanera R."/>
            <person name="Culley D."/>
            <person name="Daum C."/>
            <person name="Ezra D."/>
            <person name="Gonzalez J."/>
            <person name="Henrissat B."/>
            <person name="Kuo A."/>
            <person name="Liang C."/>
            <person name="Lipzen A."/>
            <person name="Lutzoni F."/>
            <person name="Magnuson J."/>
            <person name="Mondo S."/>
            <person name="Nolan M."/>
            <person name="Ohm R."/>
            <person name="Pangilinan J."/>
            <person name="Park H.-J."/>
            <person name="Ramirez L."/>
            <person name="Alfaro M."/>
            <person name="Sun H."/>
            <person name="Tritt A."/>
            <person name="Yoshinaga Y."/>
            <person name="Zwiers L.-H."/>
            <person name="Turgeon B."/>
            <person name="Goodwin S."/>
            <person name="Spatafora J."/>
            <person name="Crous P."/>
            <person name="Grigoriev I."/>
        </authorList>
    </citation>
    <scope>NUCLEOTIDE SEQUENCE</scope>
    <source>
        <strain evidence="2">CBS 121167</strain>
    </source>
</reference>
<feature type="compositionally biased region" description="Low complexity" evidence="1">
    <location>
        <begin position="103"/>
        <end position="121"/>
    </location>
</feature>
<dbReference type="EMBL" id="ML995480">
    <property type="protein sequence ID" value="KAF2144040.1"/>
    <property type="molecule type" value="Genomic_DNA"/>
</dbReference>
<feature type="region of interest" description="Disordered" evidence="1">
    <location>
        <begin position="83"/>
        <end position="143"/>
    </location>
</feature>
<protein>
    <submittedName>
        <fullName evidence="2">Uncharacterized protein</fullName>
    </submittedName>
</protein>
<evidence type="ECO:0000256" key="1">
    <source>
        <dbReference type="SAM" id="MobiDB-lite"/>
    </source>
</evidence>
<proteinExistence type="predicted"/>
<evidence type="ECO:0000313" key="2">
    <source>
        <dbReference type="EMBL" id="KAF2144040.1"/>
    </source>
</evidence>
<evidence type="ECO:0000313" key="3">
    <source>
        <dbReference type="Proteomes" id="UP000799438"/>
    </source>
</evidence>
<feature type="compositionally biased region" description="Polar residues" evidence="1">
    <location>
        <begin position="122"/>
        <end position="131"/>
    </location>
</feature>
<feature type="region of interest" description="Disordered" evidence="1">
    <location>
        <begin position="1"/>
        <end position="70"/>
    </location>
</feature>
<name>A0A6A6BIT0_9PEZI</name>